<proteinExistence type="predicted"/>
<evidence type="ECO:0000313" key="2">
    <source>
        <dbReference type="EMBL" id="MCF6377566.1"/>
    </source>
</evidence>
<feature type="domain" description="Aminoglycoside phosphotransferase" evidence="1">
    <location>
        <begin position="8"/>
        <end position="242"/>
    </location>
</feature>
<dbReference type="RefSeq" id="WP_236401120.1">
    <property type="nucleotide sequence ID" value="NZ_JAKJHZ010000005.1"/>
</dbReference>
<keyword evidence="3" id="KW-1185">Reference proteome</keyword>
<dbReference type="Proteomes" id="UP001201161">
    <property type="component" value="Unassembled WGS sequence"/>
</dbReference>
<reference evidence="2 3" key="1">
    <citation type="submission" date="2022-01" db="EMBL/GenBank/DDBJ databases">
        <title>Nocardioides sp. nov., an actinomycete isolated from mining soil.</title>
        <authorList>
            <person name="Liu L."/>
        </authorList>
    </citation>
    <scope>NUCLEOTIDE SEQUENCE [LARGE SCALE GENOMIC DNA]</scope>
    <source>
        <strain evidence="2 3">KLBMP 9356</strain>
    </source>
</reference>
<sequence length="308" mass="32544">MSDPSPSLVPLAGGHSGRTFVSEVAGERTVLRIYPPGDPRGPQAPEVDEALLHLVRGLVPVADVLEVRREEPSSGQPGVLVTSWVPGERGDLVVDRLVDAGDDAGLARLGTAMGDVAATLAGMPALRPGPFVDAGLRIGTFPDGGLAEWVEQRLDAWTPEERATLLPVAEEAQDLLDTVGRACLVHSDLNPKNVLVDPDGLTVTAVLDWELAHAGHPWTDVGNLVRFERHPAYVDAVLGAWTARHGGTGQAVLDGARSADLWALVDLAARAGQNPVADRADVLLRTIAGHGDVHAWPASWDRVGRSAR</sequence>
<name>A0ABS9HBC4_9ACTN</name>
<dbReference type="Pfam" id="PF01636">
    <property type="entry name" value="APH"/>
    <property type="match status" value="1"/>
</dbReference>
<protein>
    <submittedName>
        <fullName evidence="2">Phosphotransferase</fullName>
    </submittedName>
</protein>
<dbReference type="SUPFAM" id="SSF56112">
    <property type="entry name" value="Protein kinase-like (PK-like)"/>
    <property type="match status" value="1"/>
</dbReference>
<evidence type="ECO:0000313" key="3">
    <source>
        <dbReference type="Proteomes" id="UP001201161"/>
    </source>
</evidence>
<dbReference type="InterPro" id="IPR011009">
    <property type="entry name" value="Kinase-like_dom_sf"/>
</dbReference>
<dbReference type="Gene3D" id="3.90.1200.10">
    <property type="match status" value="1"/>
</dbReference>
<organism evidence="2 3">
    <name type="scientific">Nocardioides potassii</name>
    <dbReference type="NCBI Taxonomy" id="2911371"/>
    <lineage>
        <taxon>Bacteria</taxon>
        <taxon>Bacillati</taxon>
        <taxon>Actinomycetota</taxon>
        <taxon>Actinomycetes</taxon>
        <taxon>Propionibacteriales</taxon>
        <taxon>Nocardioidaceae</taxon>
        <taxon>Nocardioides</taxon>
    </lineage>
</organism>
<dbReference type="PANTHER" id="PTHR21310">
    <property type="entry name" value="AMINOGLYCOSIDE PHOSPHOTRANSFERASE-RELATED-RELATED"/>
    <property type="match status" value="1"/>
</dbReference>
<dbReference type="EMBL" id="JAKJHZ010000005">
    <property type="protein sequence ID" value="MCF6377566.1"/>
    <property type="molecule type" value="Genomic_DNA"/>
</dbReference>
<evidence type="ECO:0000259" key="1">
    <source>
        <dbReference type="Pfam" id="PF01636"/>
    </source>
</evidence>
<comment type="caution">
    <text evidence="2">The sequence shown here is derived from an EMBL/GenBank/DDBJ whole genome shotgun (WGS) entry which is preliminary data.</text>
</comment>
<dbReference type="InterPro" id="IPR002575">
    <property type="entry name" value="Aminoglycoside_PTrfase"/>
</dbReference>
<accession>A0ABS9HBC4</accession>
<gene>
    <name evidence="2" type="ORF">L2K70_08120</name>
</gene>
<dbReference type="InterPro" id="IPR051678">
    <property type="entry name" value="AGP_Transferase"/>
</dbReference>
<dbReference type="PANTHER" id="PTHR21310:SF15">
    <property type="entry name" value="AMINOGLYCOSIDE PHOSPHOTRANSFERASE DOMAIN-CONTAINING PROTEIN"/>
    <property type="match status" value="1"/>
</dbReference>